<accession>A0A1I8EQA2</accession>
<keyword evidence="1" id="KW-0479">Metal-binding</keyword>
<reference evidence="3" key="1">
    <citation type="submission" date="2016-11" db="UniProtKB">
        <authorList>
            <consortium name="WormBaseParasite"/>
        </authorList>
    </citation>
    <scope>IDENTIFICATION</scope>
    <source>
        <strain evidence="3">pt0022</strain>
    </source>
</reference>
<proteinExistence type="predicted"/>
<dbReference type="STRING" id="6293.A0A1I8EQA2"/>
<dbReference type="GO" id="GO:0003676">
    <property type="term" value="F:nucleic acid binding"/>
    <property type="evidence" value="ECO:0007669"/>
    <property type="project" value="InterPro"/>
</dbReference>
<dbReference type="AlphaFoldDB" id="A0A1I8EQA2"/>
<name>A0A1I8EQA2_WUCBA</name>
<keyword evidence="1" id="KW-0863">Zinc-finger</keyword>
<dbReference type="SUPFAM" id="SSF57756">
    <property type="entry name" value="Retrovirus zinc finger-like domains"/>
    <property type="match status" value="1"/>
</dbReference>
<protein>
    <submittedName>
        <fullName evidence="3">CCHC-type domain-containing protein</fullName>
    </submittedName>
</protein>
<dbReference type="PANTHER" id="PTHR47331:SF1">
    <property type="entry name" value="GAG-LIKE PROTEIN"/>
    <property type="match status" value="1"/>
</dbReference>
<keyword evidence="1" id="KW-0862">Zinc</keyword>
<dbReference type="GO" id="GO:0019899">
    <property type="term" value="F:enzyme binding"/>
    <property type="evidence" value="ECO:0007669"/>
    <property type="project" value="UniProtKB-ARBA"/>
</dbReference>
<evidence type="ECO:0000313" key="3">
    <source>
        <dbReference type="WBParaSite" id="maker-PairedContig_3715-snap-gene-0.4-mRNA-1"/>
    </source>
</evidence>
<dbReference type="InterPro" id="IPR005312">
    <property type="entry name" value="DUF1759"/>
</dbReference>
<dbReference type="InterPro" id="IPR036875">
    <property type="entry name" value="Znf_CCHC_sf"/>
</dbReference>
<feature type="domain" description="CCHC-type" evidence="2">
    <location>
        <begin position="216"/>
        <end position="230"/>
    </location>
</feature>
<sequence>MAPSLHGQYSGIDSEPPYIVGAAASNYEVVIAALKKRYEQPAAIKQALYRELERLPRAKESNLRTTIEAIDRIIKLLGFQGEDVNSTLIIYLIKQKLPKSTLEKIEYEKSEWTVPTLRDRLATFVIAEENVTSILGYASKEPYSPRWETMDMSKLTLATINTKHNRPPRKNEATLMHPPKTNRMCSFCTKPHRTHECRKFFTPEERSKRVTELKLCFLCLKEGHRSKDCKALQCFKCGRRHHPALCSPINTVTKNTPANQATIHIETNATFANIGT</sequence>
<dbReference type="SMART" id="SM00343">
    <property type="entry name" value="ZnF_C2HC"/>
    <property type="match status" value="1"/>
</dbReference>
<evidence type="ECO:0000256" key="1">
    <source>
        <dbReference type="PROSITE-ProRule" id="PRU00047"/>
    </source>
</evidence>
<evidence type="ECO:0000259" key="2">
    <source>
        <dbReference type="PROSITE" id="PS50158"/>
    </source>
</evidence>
<dbReference type="GO" id="GO:0008270">
    <property type="term" value="F:zinc ion binding"/>
    <property type="evidence" value="ECO:0007669"/>
    <property type="project" value="UniProtKB-KW"/>
</dbReference>
<dbReference type="PROSITE" id="PS50158">
    <property type="entry name" value="ZF_CCHC"/>
    <property type="match status" value="1"/>
</dbReference>
<dbReference type="Pfam" id="PF03564">
    <property type="entry name" value="DUF1759"/>
    <property type="match status" value="1"/>
</dbReference>
<organism evidence="3">
    <name type="scientific">Wuchereria bancrofti</name>
    <dbReference type="NCBI Taxonomy" id="6293"/>
    <lineage>
        <taxon>Eukaryota</taxon>
        <taxon>Metazoa</taxon>
        <taxon>Ecdysozoa</taxon>
        <taxon>Nematoda</taxon>
        <taxon>Chromadorea</taxon>
        <taxon>Rhabditida</taxon>
        <taxon>Spirurina</taxon>
        <taxon>Spiruromorpha</taxon>
        <taxon>Filarioidea</taxon>
        <taxon>Onchocercidae</taxon>
        <taxon>Wuchereria</taxon>
    </lineage>
</organism>
<dbReference type="WBParaSite" id="maker-PairedContig_3715-snap-gene-0.4-mRNA-1">
    <property type="protein sequence ID" value="maker-PairedContig_3715-snap-gene-0.4-mRNA-1"/>
    <property type="gene ID" value="maker-PairedContig_3715-snap-gene-0.4"/>
</dbReference>
<dbReference type="PANTHER" id="PTHR47331">
    <property type="entry name" value="PHD-TYPE DOMAIN-CONTAINING PROTEIN"/>
    <property type="match status" value="1"/>
</dbReference>
<dbReference type="InterPro" id="IPR001878">
    <property type="entry name" value="Znf_CCHC"/>
</dbReference>